<comment type="caution">
    <text evidence="1">The sequence shown here is derived from an EMBL/GenBank/DDBJ whole genome shotgun (WGS) entry which is preliminary data.</text>
</comment>
<dbReference type="Proteomes" id="UP001054252">
    <property type="component" value="Unassembled WGS sequence"/>
</dbReference>
<gene>
    <name evidence="1" type="ORF">SLEP1_g36927</name>
</gene>
<dbReference type="AlphaFoldDB" id="A0AAV5KT25"/>
<evidence type="ECO:0000313" key="1">
    <source>
        <dbReference type="EMBL" id="GKV27801.1"/>
    </source>
</evidence>
<keyword evidence="2" id="KW-1185">Reference proteome</keyword>
<reference evidence="1 2" key="1">
    <citation type="journal article" date="2021" name="Commun. Biol.">
        <title>The genome of Shorea leprosula (Dipterocarpaceae) highlights the ecological relevance of drought in aseasonal tropical rainforests.</title>
        <authorList>
            <person name="Ng K.K.S."/>
            <person name="Kobayashi M.J."/>
            <person name="Fawcett J.A."/>
            <person name="Hatakeyama M."/>
            <person name="Paape T."/>
            <person name="Ng C.H."/>
            <person name="Ang C.C."/>
            <person name="Tnah L.H."/>
            <person name="Lee C.T."/>
            <person name="Nishiyama T."/>
            <person name="Sese J."/>
            <person name="O'Brien M.J."/>
            <person name="Copetti D."/>
            <person name="Mohd Noor M.I."/>
            <person name="Ong R.C."/>
            <person name="Putra M."/>
            <person name="Sireger I.Z."/>
            <person name="Indrioko S."/>
            <person name="Kosugi Y."/>
            <person name="Izuno A."/>
            <person name="Isagi Y."/>
            <person name="Lee S.L."/>
            <person name="Shimizu K.K."/>
        </authorList>
    </citation>
    <scope>NUCLEOTIDE SEQUENCE [LARGE SCALE GENOMIC DNA]</scope>
    <source>
        <strain evidence="1">214</strain>
    </source>
</reference>
<dbReference type="EMBL" id="BPVZ01000077">
    <property type="protein sequence ID" value="GKV27801.1"/>
    <property type="molecule type" value="Genomic_DNA"/>
</dbReference>
<accession>A0AAV5KT25</accession>
<protein>
    <submittedName>
        <fullName evidence="1">Uncharacterized protein</fullName>
    </submittedName>
</protein>
<organism evidence="1 2">
    <name type="scientific">Rubroshorea leprosula</name>
    <dbReference type="NCBI Taxonomy" id="152421"/>
    <lineage>
        <taxon>Eukaryota</taxon>
        <taxon>Viridiplantae</taxon>
        <taxon>Streptophyta</taxon>
        <taxon>Embryophyta</taxon>
        <taxon>Tracheophyta</taxon>
        <taxon>Spermatophyta</taxon>
        <taxon>Magnoliopsida</taxon>
        <taxon>eudicotyledons</taxon>
        <taxon>Gunneridae</taxon>
        <taxon>Pentapetalae</taxon>
        <taxon>rosids</taxon>
        <taxon>malvids</taxon>
        <taxon>Malvales</taxon>
        <taxon>Dipterocarpaceae</taxon>
        <taxon>Rubroshorea</taxon>
    </lineage>
</organism>
<proteinExistence type="predicted"/>
<evidence type="ECO:0000313" key="2">
    <source>
        <dbReference type="Proteomes" id="UP001054252"/>
    </source>
</evidence>
<name>A0AAV5KT25_9ROSI</name>
<sequence length="72" mass="8109">MRFYHVGAPAPSHGVRSNNKAISHMIRIGYEVEDLQKPVGIAKVLWRAQTPPMGASVLSSHRFNHLKIADYR</sequence>